<dbReference type="Proteomes" id="UP000316598">
    <property type="component" value="Unassembled WGS sequence"/>
</dbReference>
<sequence>MSHKPPTIWYVTMAFPVPSEAFATVEINELRRQGVDVRVKTLRGKRRDYHRVCKQQNACELDLDHASCFSLLRGLTGMMRHPWTTLRLGATLFSSLWRRPAVLTGCVWWSLRCFDLLSKIKRERPEIVHLYWGHVPAILGWLILQIAPNQRVTTSLSAYDIEMAIPLSFEVARRGAGVRTWSPANVATLSDHGVDASSVKVVHQGINLNLYTRLSDEQRRKIPSLIAFAGRLIPQKGVAEALEIITLVSKSNPAVHLQVYGDGPERHALRCLADQLMIKDQVTFHGHVDPSRLAAGLASAGLFLLHSTHSAERLPNVLKEAIAAGCYCLTTPSPDVEQLITDDTVGKILPAGKLDLWAASIEDYLAGGAKASATSTPSQVLDKFDIRQTVRDLLAWWSIPEPSQRHGRLVEPGSHLSEMAKT</sequence>
<dbReference type="Pfam" id="PF00534">
    <property type="entry name" value="Glycos_transf_1"/>
    <property type="match status" value="1"/>
</dbReference>
<name>A0A5C5WR28_9BACT</name>
<dbReference type="GO" id="GO:0102710">
    <property type="term" value="F:D-inositol-3-phosphate glycosyltransferase activity"/>
    <property type="evidence" value="ECO:0007669"/>
    <property type="project" value="UniProtKB-EC"/>
</dbReference>
<evidence type="ECO:0000313" key="3">
    <source>
        <dbReference type="Proteomes" id="UP000316598"/>
    </source>
</evidence>
<dbReference type="InterPro" id="IPR050194">
    <property type="entry name" value="Glycosyltransferase_grp1"/>
</dbReference>
<dbReference type="SUPFAM" id="SSF53756">
    <property type="entry name" value="UDP-Glycosyltransferase/glycogen phosphorylase"/>
    <property type="match status" value="1"/>
</dbReference>
<reference evidence="2 3" key="1">
    <citation type="submission" date="2019-02" db="EMBL/GenBank/DDBJ databases">
        <title>Deep-cultivation of Planctomycetes and their phenomic and genomic characterization uncovers novel biology.</title>
        <authorList>
            <person name="Wiegand S."/>
            <person name="Jogler M."/>
            <person name="Boedeker C."/>
            <person name="Pinto D."/>
            <person name="Vollmers J."/>
            <person name="Rivas-Marin E."/>
            <person name="Kohn T."/>
            <person name="Peeters S.H."/>
            <person name="Heuer A."/>
            <person name="Rast P."/>
            <person name="Oberbeckmann S."/>
            <person name="Bunk B."/>
            <person name="Jeske O."/>
            <person name="Meyerdierks A."/>
            <person name="Storesund J.E."/>
            <person name="Kallscheuer N."/>
            <person name="Luecker S."/>
            <person name="Lage O.M."/>
            <person name="Pohl T."/>
            <person name="Merkel B.J."/>
            <person name="Hornburger P."/>
            <person name="Mueller R.-W."/>
            <person name="Bruemmer F."/>
            <person name="Labrenz M."/>
            <person name="Spormann A.M."/>
            <person name="Op Den Camp H."/>
            <person name="Overmann J."/>
            <person name="Amann R."/>
            <person name="Jetten M.S.M."/>
            <person name="Mascher T."/>
            <person name="Medema M.H."/>
            <person name="Devos D.P."/>
            <person name="Kaster A.-K."/>
            <person name="Ovreas L."/>
            <person name="Rohde M."/>
            <person name="Galperin M.Y."/>
            <person name="Jogler C."/>
        </authorList>
    </citation>
    <scope>NUCLEOTIDE SEQUENCE [LARGE SCALE GENOMIC DNA]</scope>
    <source>
        <strain evidence="2 3">Pla22</strain>
    </source>
</reference>
<dbReference type="EMBL" id="SJPI01000001">
    <property type="protein sequence ID" value="TWT52695.1"/>
    <property type="molecule type" value="Genomic_DNA"/>
</dbReference>
<proteinExistence type="predicted"/>
<evidence type="ECO:0000313" key="2">
    <source>
        <dbReference type="EMBL" id="TWT52695.1"/>
    </source>
</evidence>
<organism evidence="2 3">
    <name type="scientific">Rubripirellula amarantea</name>
    <dbReference type="NCBI Taxonomy" id="2527999"/>
    <lineage>
        <taxon>Bacteria</taxon>
        <taxon>Pseudomonadati</taxon>
        <taxon>Planctomycetota</taxon>
        <taxon>Planctomycetia</taxon>
        <taxon>Pirellulales</taxon>
        <taxon>Pirellulaceae</taxon>
        <taxon>Rubripirellula</taxon>
    </lineage>
</organism>
<dbReference type="OrthoDB" id="9806653at2"/>
<dbReference type="Gene3D" id="3.40.50.2000">
    <property type="entry name" value="Glycogen Phosphorylase B"/>
    <property type="match status" value="2"/>
</dbReference>
<accession>A0A5C5WR28</accession>
<dbReference type="EC" id="2.4.1.250" evidence="2"/>
<dbReference type="InterPro" id="IPR001296">
    <property type="entry name" value="Glyco_trans_1"/>
</dbReference>
<evidence type="ECO:0000259" key="1">
    <source>
        <dbReference type="Pfam" id="PF00534"/>
    </source>
</evidence>
<keyword evidence="3" id="KW-1185">Reference proteome</keyword>
<dbReference type="PANTHER" id="PTHR45947:SF3">
    <property type="entry name" value="SULFOQUINOVOSYL TRANSFERASE SQD2"/>
    <property type="match status" value="1"/>
</dbReference>
<dbReference type="AlphaFoldDB" id="A0A5C5WR28"/>
<keyword evidence="2" id="KW-0808">Transferase</keyword>
<comment type="caution">
    <text evidence="2">The sequence shown here is derived from an EMBL/GenBank/DDBJ whole genome shotgun (WGS) entry which is preliminary data.</text>
</comment>
<dbReference type="RefSeq" id="WP_146513024.1">
    <property type="nucleotide sequence ID" value="NZ_SJPI01000001.1"/>
</dbReference>
<protein>
    <submittedName>
        <fullName evidence="2">D-inositol 3-phosphate glycosyltransferase</fullName>
        <ecNumber evidence="2">2.4.1.250</ecNumber>
    </submittedName>
</protein>
<gene>
    <name evidence="2" type="primary">mshA_2</name>
    <name evidence="2" type="ORF">Pla22_03210</name>
</gene>
<feature type="domain" description="Glycosyl transferase family 1" evidence="1">
    <location>
        <begin position="222"/>
        <end position="369"/>
    </location>
</feature>
<keyword evidence="2" id="KW-0328">Glycosyltransferase</keyword>
<dbReference type="PANTHER" id="PTHR45947">
    <property type="entry name" value="SULFOQUINOVOSYL TRANSFERASE SQD2"/>
    <property type="match status" value="1"/>
</dbReference>